<evidence type="ECO:0000313" key="1">
    <source>
        <dbReference type="EMBL" id="SVD21195.1"/>
    </source>
</evidence>
<organism evidence="1">
    <name type="scientific">marine metagenome</name>
    <dbReference type="NCBI Taxonomy" id="408172"/>
    <lineage>
        <taxon>unclassified sequences</taxon>
        <taxon>metagenomes</taxon>
        <taxon>ecological metagenomes</taxon>
    </lineage>
</organism>
<protein>
    <submittedName>
        <fullName evidence="1">Uncharacterized protein</fullName>
    </submittedName>
</protein>
<sequence>MDITPAARLRALKIRLSVDEVAQIVQRLVNGETVYQIGKPDTGGHAKATVGKINALRLAGQLNFLVDAPYEQTVAQAAITEGKGIGGDHWSSDAAAPGGLERTIQTVLADLPDVDWSIGALKECGIETRVALSLMLQHDELEQRKGQWKPADLRKYVEAQLLVDFLMRHQDRLHRPPLVFAQLAAEAKAAGIVDNNRALREIGENIIRYQVWHGGPYREAFQKAQIVTTRSARAQKARYGHRI</sequence>
<gene>
    <name evidence="1" type="ORF">METZ01_LOCUS374049</name>
</gene>
<proteinExistence type="predicted"/>
<accession>A0A382THD3</accession>
<dbReference type="EMBL" id="UINC01136430">
    <property type="protein sequence ID" value="SVD21195.1"/>
    <property type="molecule type" value="Genomic_DNA"/>
</dbReference>
<feature type="non-terminal residue" evidence="1">
    <location>
        <position position="243"/>
    </location>
</feature>
<reference evidence="1" key="1">
    <citation type="submission" date="2018-05" db="EMBL/GenBank/DDBJ databases">
        <authorList>
            <person name="Lanie J.A."/>
            <person name="Ng W.-L."/>
            <person name="Kazmierczak K.M."/>
            <person name="Andrzejewski T.M."/>
            <person name="Davidsen T.M."/>
            <person name="Wayne K.J."/>
            <person name="Tettelin H."/>
            <person name="Glass J.I."/>
            <person name="Rusch D."/>
            <person name="Podicherti R."/>
            <person name="Tsui H.-C.T."/>
            <person name="Winkler M.E."/>
        </authorList>
    </citation>
    <scope>NUCLEOTIDE SEQUENCE</scope>
</reference>
<dbReference type="AlphaFoldDB" id="A0A382THD3"/>
<name>A0A382THD3_9ZZZZ</name>